<evidence type="ECO:0000313" key="1">
    <source>
        <dbReference type="Proteomes" id="UP000492821"/>
    </source>
</evidence>
<accession>A0A7E4VRW7</accession>
<evidence type="ECO:0000313" key="2">
    <source>
        <dbReference type="WBParaSite" id="Pan_g24249.t1"/>
    </source>
</evidence>
<proteinExistence type="predicted"/>
<dbReference type="AlphaFoldDB" id="A0A7E4VRW7"/>
<organism evidence="1 2">
    <name type="scientific">Panagrellus redivivus</name>
    <name type="common">Microworm</name>
    <dbReference type="NCBI Taxonomy" id="6233"/>
    <lineage>
        <taxon>Eukaryota</taxon>
        <taxon>Metazoa</taxon>
        <taxon>Ecdysozoa</taxon>
        <taxon>Nematoda</taxon>
        <taxon>Chromadorea</taxon>
        <taxon>Rhabditida</taxon>
        <taxon>Tylenchina</taxon>
        <taxon>Panagrolaimomorpha</taxon>
        <taxon>Panagrolaimoidea</taxon>
        <taxon>Panagrolaimidae</taxon>
        <taxon>Panagrellus</taxon>
    </lineage>
</organism>
<name>A0A7E4VRW7_PANRE</name>
<sequence length="83" mass="9552">MSTKPRSNKAVAFYKCCNVNESKMTLLFDDELKHWDVMLKAASEEPFSRSPKATINRDEPSTVLKRCGEDTRKTGKLDWPESR</sequence>
<reference evidence="2" key="2">
    <citation type="submission" date="2020-10" db="UniProtKB">
        <authorList>
            <consortium name="WormBaseParasite"/>
        </authorList>
    </citation>
    <scope>IDENTIFICATION</scope>
</reference>
<dbReference type="Proteomes" id="UP000492821">
    <property type="component" value="Unassembled WGS sequence"/>
</dbReference>
<protein>
    <submittedName>
        <fullName evidence="2">DUF3700 domain-containing protein</fullName>
    </submittedName>
</protein>
<reference evidence="1" key="1">
    <citation type="journal article" date="2013" name="Genetics">
        <title>The draft genome and transcriptome of Panagrellus redivivus are shaped by the harsh demands of a free-living lifestyle.</title>
        <authorList>
            <person name="Srinivasan J."/>
            <person name="Dillman A.R."/>
            <person name="Macchietto M.G."/>
            <person name="Heikkinen L."/>
            <person name="Lakso M."/>
            <person name="Fracchia K.M."/>
            <person name="Antoshechkin I."/>
            <person name="Mortazavi A."/>
            <person name="Wong G."/>
            <person name="Sternberg P.W."/>
        </authorList>
    </citation>
    <scope>NUCLEOTIDE SEQUENCE [LARGE SCALE GENOMIC DNA]</scope>
    <source>
        <strain evidence="1">MT8872</strain>
    </source>
</reference>
<keyword evidence="1" id="KW-1185">Reference proteome</keyword>
<dbReference type="WBParaSite" id="Pan_g24249.t1">
    <property type="protein sequence ID" value="Pan_g24249.t1"/>
    <property type="gene ID" value="Pan_g24249"/>
</dbReference>